<evidence type="ECO:0000313" key="3">
    <source>
        <dbReference type="EMBL" id="GAQ65235.1"/>
    </source>
</evidence>
<name>A0A100JT68_STRSC</name>
<reference evidence="3 4" key="2">
    <citation type="journal article" date="2016" name="Genome Announc.">
        <title>Draft Genome Sequences of Streptomyces scabiei S58, Streptomyces turgidiscabies T45, and Streptomyces acidiscabies a10, the Pathogens of Potato Common Scab, Isolated in Japan.</title>
        <authorList>
            <person name="Tomihama T."/>
            <person name="Nishi Y."/>
            <person name="Sakai M."/>
            <person name="Ikenaga M."/>
            <person name="Okubo T."/>
            <person name="Ikeda S."/>
        </authorList>
    </citation>
    <scope>NUCLEOTIDE SEQUENCE [LARGE SCALE GENOMIC DNA]</scope>
    <source>
        <strain evidence="3 4">S58</strain>
    </source>
</reference>
<evidence type="ECO:0000256" key="1">
    <source>
        <dbReference type="SAM" id="MobiDB-lite"/>
    </source>
</evidence>
<sequence length="121" mass="13770">MPERPIVVSYETIRRRSAKFGQAHAGAPRRRQPRPGDKRHLDEVFIKIDGGRKHLRQAVDQDGDVLDIRAQKHRDKAAARRSLRRRMKRRSPRGRVVLTPSGGLAVVLGSFSRSPRSPGHR</sequence>
<gene>
    <name evidence="3" type="ORF">SsS58_05644</name>
</gene>
<protein>
    <recommendedName>
        <fullName evidence="2">DDE domain-containing protein</fullName>
    </recommendedName>
</protein>
<evidence type="ECO:0000259" key="2">
    <source>
        <dbReference type="Pfam" id="PF13610"/>
    </source>
</evidence>
<feature type="region of interest" description="Disordered" evidence="1">
    <location>
        <begin position="72"/>
        <end position="97"/>
    </location>
</feature>
<dbReference type="InterPro" id="IPR032874">
    <property type="entry name" value="DDE_dom"/>
</dbReference>
<dbReference type="Pfam" id="PF13610">
    <property type="entry name" value="DDE_Tnp_IS240"/>
    <property type="match status" value="1"/>
</dbReference>
<proteinExistence type="predicted"/>
<accession>A0A100JT68</accession>
<dbReference type="EMBL" id="BCMM01000029">
    <property type="protein sequence ID" value="GAQ65235.1"/>
    <property type="molecule type" value="Genomic_DNA"/>
</dbReference>
<dbReference type="Proteomes" id="UP000067448">
    <property type="component" value="Unassembled WGS sequence"/>
</dbReference>
<feature type="compositionally biased region" description="Basic residues" evidence="1">
    <location>
        <begin position="72"/>
        <end position="93"/>
    </location>
</feature>
<organism evidence="3 4">
    <name type="scientific">Streptomyces scabiei</name>
    <dbReference type="NCBI Taxonomy" id="1930"/>
    <lineage>
        <taxon>Bacteria</taxon>
        <taxon>Bacillati</taxon>
        <taxon>Actinomycetota</taxon>
        <taxon>Actinomycetes</taxon>
        <taxon>Kitasatosporales</taxon>
        <taxon>Streptomycetaceae</taxon>
        <taxon>Streptomyces</taxon>
    </lineage>
</organism>
<dbReference type="InterPro" id="IPR052183">
    <property type="entry name" value="IS_Transposase"/>
</dbReference>
<reference evidence="4" key="1">
    <citation type="submission" date="2015-11" db="EMBL/GenBank/DDBJ databases">
        <authorList>
            <consortium name="Cross-ministerial Strategic Innovation Promotion Program (SIP) consortium"/>
            <person name="Tomihama T."/>
            <person name="Ikenaga M."/>
            <person name="Sakai M."/>
            <person name="Okubo T."/>
            <person name="Ikeda S."/>
        </authorList>
    </citation>
    <scope>NUCLEOTIDE SEQUENCE [LARGE SCALE GENOMIC DNA]</scope>
    <source>
        <strain evidence="4">S58</strain>
    </source>
</reference>
<dbReference type="AlphaFoldDB" id="A0A100JT68"/>
<evidence type="ECO:0000313" key="4">
    <source>
        <dbReference type="Proteomes" id="UP000067448"/>
    </source>
</evidence>
<dbReference type="PANTHER" id="PTHR35528:SF3">
    <property type="entry name" value="BLL1675 PROTEIN"/>
    <property type="match status" value="1"/>
</dbReference>
<feature type="region of interest" description="Disordered" evidence="1">
    <location>
        <begin position="17"/>
        <end position="40"/>
    </location>
</feature>
<reference evidence="4" key="3">
    <citation type="submission" date="2016-02" db="EMBL/GenBank/DDBJ databases">
        <title>Draft genome of pathogenic Streptomyces sp. in Japan.</title>
        <authorList>
            <person name="Tomihama T."/>
            <person name="Ikenaga M."/>
            <person name="Sakai M."/>
            <person name="Okubo T."/>
            <person name="Ikeda S."/>
        </authorList>
    </citation>
    <scope>NUCLEOTIDE SEQUENCE [LARGE SCALE GENOMIC DNA]</scope>
    <source>
        <strain evidence="4">S58</strain>
    </source>
</reference>
<dbReference type="PANTHER" id="PTHR35528">
    <property type="entry name" value="BLL1675 PROTEIN"/>
    <property type="match status" value="1"/>
</dbReference>
<comment type="caution">
    <text evidence="3">The sequence shown here is derived from an EMBL/GenBank/DDBJ whole genome shotgun (WGS) entry which is preliminary data.</text>
</comment>
<feature type="domain" description="DDE" evidence="2">
    <location>
        <begin position="39"/>
        <end position="99"/>
    </location>
</feature>